<evidence type="ECO:0000256" key="2">
    <source>
        <dbReference type="ARBA" id="ARBA00006645"/>
    </source>
</evidence>
<keyword evidence="10" id="KW-1185">Reference proteome</keyword>
<proteinExistence type="inferred from homology"/>
<accession>A0ABX7TAB7</accession>
<evidence type="ECO:0000256" key="1">
    <source>
        <dbReference type="ARBA" id="ARBA00000213"/>
    </source>
</evidence>
<feature type="domain" description="DNA topoisomerase I catalytic core eukaryotic-type" evidence="7">
    <location>
        <begin position="88"/>
        <end position="263"/>
    </location>
</feature>
<dbReference type="Pfam" id="PF01028">
    <property type="entry name" value="Topoisom_I"/>
    <property type="match status" value="1"/>
</dbReference>
<dbReference type="InterPro" id="IPR035447">
    <property type="entry name" value="DNA_topo_I_N_sf"/>
</dbReference>
<evidence type="ECO:0000313" key="10">
    <source>
        <dbReference type="Proteomes" id="UP000663923"/>
    </source>
</evidence>
<comment type="similarity">
    <text evidence="2">Belongs to the type IB topoisomerase family.</text>
</comment>
<evidence type="ECO:0000259" key="7">
    <source>
        <dbReference type="Pfam" id="PF01028"/>
    </source>
</evidence>
<dbReference type="InterPro" id="IPR014711">
    <property type="entry name" value="TopoI_cat_a-hlx-sub_euk"/>
</dbReference>
<evidence type="ECO:0000256" key="4">
    <source>
        <dbReference type="ARBA" id="ARBA00023029"/>
    </source>
</evidence>
<gene>
    <name evidence="9" type="ORF">J4G78_07650</name>
</gene>
<sequence>MQTAIANNLIYVSDTMPGIVRQPVENDFQYIDPKQNPIKDMRIISRINALSIPPAYQQVWICPLDNGHIQATGVDEAGRKQYRYHPDWREYRDRQKFSQLVDFAHGLPKLRRDIRRIFRAANPDQTIGKELACAALVRLLDNVPLRIGNKQNDKARGATTLVAKNIRMNENELRLDYIAKGGKRVRRQIKDRRLLQILSSIDDLPGKALFQYFGRDGEIYPLDSGDVNQWLKDQSGNADISAKVFRTWHGSVAAFRYVRLAKNPTIKAACEKAADRLKNTPAICRSSYIHPAIIALTRKSQSEREALAKLSGPSTSDLRKDEKILLRFLEETDWPQETSCSR</sequence>
<dbReference type="InterPro" id="IPR011010">
    <property type="entry name" value="DNA_brk_join_enz"/>
</dbReference>
<evidence type="ECO:0000256" key="5">
    <source>
        <dbReference type="ARBA" id="ARBA00023125"/>
    </source>
</evidence>
<keyword evidence="6" id="KW-0413">Isomerase</keyword>
<name>A0ABX7TAB7_9SPHN</name>
<evidence type="ECO:0000313" key="9">
    <source>
        <dbReference type="EMBL" id="QTD57390.1"/>
    </source>
</evidence>
<keyword evidence="5" id="KW-0238">DNA-binding</keyword>
<dbReference type="PRINTS" id="PR00416">
    <property type="entry name" value="EUTPISMRASEI"/>
</dbReference>
<dbReference type="Pfam" id="PF21338">
    <property type="entry name" value="Top1B_N_bact"/>
    <property type="match status" value="1"/>
</dbReference>
<evidence type="ECO:0000259" key="8">
    <source>
        <dbReference type="Pfam" id="PF21338"/>
    </source>
</evidence>
<dbReference type="EC" id="5.6.2.1" evidence="3"/>
<dbReference type="Proteomes" id="UP000663923">
    <property type="component" value="Chromosome"/>
</dbReference>
<dbReference type="SUPFAM" id="SSF56349">
    <property type="entry name" value="DNA breaking-rejoining enzymes"/>
    <property type="match status" value="1"/>
</dbReference>
<organism evidence="9 10">
    <name type="scientific">Parasphingorhabdus cellanae</name>
    <dbReference type="NCBI Taxonomy" id="2806553"/>
    <lineage>
        <taxon>Bacteria</taxon>
        <taxon>Pseudomonadati</taxon>
        <taxon>Pseudomonadota</taxon>
        <taxon>Alphaproteobacteria</taxon>
        <taxon>Sphingomonadales</taxon>
        <taxon>Sphingomonadaceae</taxon>
        <taxon>Parasphingorhabdus</taxon>
    </lineage>
</organism>
<dbReference type="Gene3D" id="3.30.66.10">
    <property type="entry name" value="DNA topoisomerase I domain"/>
    <property type="match status" value="1"/>
</dbReference>
<dbReference type="SUPFAM" id="SSF55869">
    <property type="entry name" value="DNA topoisomerase I domain"/>
    <property type="match status" value="1"/>
</dbReference>
<evidence type="ECO:0000256" key="3">
    <source>
        <dbReference type="ARBA" id="ARBA00012891"/>
    </source>
</evidence>
<dbReference type="InterPro" id="IPR013500">
    <property type="entry name" value="TopoI_cat_euk"/>
</dbReference>
<reference evidence="9 10" key="1">
    <citation type="submission" date="2021-03" db="EMBL/GenBank/DDBJ databases">
        <title>Complete genome of Parasphingorhabdus_sp.JHSY0214.</title>
        <authorList>
            <person name="Yoo J.H."/>
            <person name="Bae J.W."/>
        </authorList>
    </citation>
    <scope>NUCLEOTIDE SEQUENCE [LARGE SCALE GENOMIC DNA]</scope>
    <source>
        <strain evidence="9 10">JHSY0214</strain>
    </source>
</reference>
<dbReference type="EMBL" id="CP071794">
    <property type="protein sequence ID" value="QTD57390.1"/>
    <property type="molecule type" value="Genomic_DNA"/>
</dbReference>
<keyword evidence="4" id="KW-0799">Topoisomerase</keyword>
<dbReference type="RefSeq" id="WP_207989811.1">
    <property type="nucleotide sequence ID" value="NZ_CP071794.1"/>
</dbReference>
<dbReference type="InterPro" id="IPR049331">
    <property type="entry name" value="Top1B_N_bact"/>
</dbReference>
<feature type="domain" description="DNA topoisomerase IB N-terminal" evidence="8">
    <location>
        <begin position="28"/>
        <end position="75"/>
    </location>
</feature>
<dbReference type="Gene3D" id="3.90.15.10">
    <property type="entry name" value="Topoisomerase I, Chain A, domain 3"/>
    <property type="match status" value="1"/>
</dbReference>
<dbReference type="InterPro" id="IPR001631">
    <property type="entry name" value="TopoI"/>
</dbReference>
<protein>
    <recommendedName>
        <fullName evidence="3">DNA topoisomerase</fullName>
        <ecNumber evidence="3">5.6.2.1</ecNumber>
    </recommendedName>
</protein>
<evidence type="ECO:0000256" key="6">
    <source>
        <dbReference type="ARBA" id="ARBA00023235"/>
    </source>
</evidence>
<dbReference type="Gene3D" id="1.10.132.120">
    <property type="match status" value="1"/>
</dbReference>
<comment type="catalytic activity">
    <reaction evidence="1">
        <text>ATP-independent breakage of single-stranded DNA, followed by passage and rejoining.</text>
        <dbReference type="EC" id="5.6.2.1"/>
    </reaction>
</comment>